<dbReference type="PANTHER" id="PTHR43056">
    <property type="entry name" value="PEPTIDASE S9 PROLYL OLIGOPEPTIDASE"/>
    <property type="match status" value="1"/>
</dbReference>
<dbReference type="EMBL" id="KZ825899">
    <property type="protein sequence ID" value="PYH93144.1"/>
    <property type="molecule type" value="Genomic_DNA"/>
</dbReference>
<sequence length="527" mass="58653">MDGTSFVPASPVHENPFYVKLNPTTKTFRKGTIIKDGHLPLQCDILLEQDIGVRMRDGARLYVDVYRPPRAKPGNVPAIFVSTPFGKQGGPNRYNFDRREWRCGVPRQSASGLEVFEGPDPAYWCFHGYAVVCADMRGTWNSDGNAMLPCVEQGQDGYDLVEWIAGREWCNGLVSMTGNSFLAATQWFVGAEQPPHLTCLAPWEGLNVLYNGVVRRGGIPDAGFGQGLPRGDLSGKNLVEDVVTIRESNPAWNSYWNSHRADLKRIQVPLYVVASWTSPLHGRGTLKGFVESSSEEKWLRLHNSHEWPDLYQPQNVESLRSFFDHYMKGVNNDWLFTPRVRLSILNSGGLDIVNRPETSYPLSRQTSWRLFLDAGSNSLQTETPDKAGKSVYDAINGSVSFSYQFPSRMEFVGPSKLHLFVEAEGSDDMDLFVTLGKCSTSGEVQKSIVIDAGWLADDPDAEREALAAANGRDPTFCSGYFNTGPRGSLRVSHRAIDDTQSTQFQPFYTHSKEEHLQPGEVVPASVS</sequence>
<dbReference type="InterPro" id="IPR005674">
    <property type="entry name" value="CocE/Ser_esterase"/>
</dbReference>
<dbReference type="OrthoDB" id="2578740at2759"/>
<dbReference type="Gene3D" id="1.10.3020.20">
    <property type="match status" value="1"/>
</dbReference>
<dbReference type="InterPro" id="IPR000383">
    <property type="entry name" value="Xaa-Pro-like_dom"/>
</dbReference>
<dbReference type="GO" id="GO:0008239">
    <property type="term" value="F:dipeptidyl-peptidase activity"/>
    <property type="evidence" value="ECO:0007669"/>
    <property type="project" value="InterPro"/>
</dbReference>
<evidence type="ECO:0000259" key="2">
    <source>
        <dbReference type="SMART" id="SM00939"/>
    </source>
</evidence>
<dbReference type="AlphaFoldDB" id="A0A319D7F3"/>
<dbReference type="InterPro" id="IPR013736">
    <property type="entry name" value="Xaa-Pro_dipept_C"/>
</dbReference>
<accession>A0A319D7F3</accession>
<dbReference type="Pfam" id="PF08530">
    <property type="entry name" value="PepX_C"/>
    <property type="match status" value="1"/>
</dbReference>
<dbReference type="Gene3D" id="3.40.50.1820">
    <property type="entry name" value="alpha/beta hydrolase"/>
    <property type="match status" value="1"/>
</dbReference>
<dbReference type="Proteomes" id="UP000247810">
    <property type="component" value="Unassembled WGS sequence"/>
</dbReference>
<protein>
    <submittedName>
        <fullName evidence="3">Alpha/beta-hydrolase</fullName>
    </submittedName>
</protein>
<name>A0A319D7F3_9EURO</name>
<dbReference type="InterPro" id="IPR008979">
    <property type="entry name" value="Galactose-bd-like_sf"/>
</dbReference>
<keyword evidence="4" id="KW-1185">Reference proteome</keyword>
<evidence type="ECO:0000256" key="1">
    <source>
        <dbReference type="ARBA" id="ARBA00022801"/>
    </source>
</evidence>
<dbReference type="NCBIfam" id="TIGR00976">
    <property type="entry name" value="CocE_NonD"/>
    <property type="match status" value="1"/>
</dbReference>
<organism evidence="3 4">
    <name type="scientific">Aspergillus ellipticus CBS 707.79</name>
    <dbReference type="NCBI Taxonomy" id="1448320"/>
    <lineage>
        <taxon>Eukaryota</taxon>
        <taxon>Fungi</taxon>
        <taxon>Dikarya</taxon>
        <taxon>Ascomycota</taxon>
        <taxon>Pezizomycotina</taxon>
        <taxon>Eurotiomycetes</taxon>
        <taxon>Eurotiomycetidae</taxon>
        <taxon>Eurotiales</taxon>
        <taxon>Aspergillaceae</taxon>
        <taxon>Aspergillus</taxon>
        <taxon>Aspergillus subgen. Circumdati</taxon>
    </lineage>
</organism>
<dbReference type="SUPFAM" id="SSF49785">
    <property type="entry name" value="Galactose-binding domain-like"/>
    <property type="match status" value="1"/>
</dbReference>
<gene>
    <name evidence="3" type="ORF">BO71DRAFT_455711</name>
</gene>
<evidence type="ECO:0000313" key="4">
    <source>
        <dbReference type="Proteomes" id="UP000247810"/>
    </source>
</evidence>
<dbReference type="VEuPathDB" id="FungiDB:BO71DRAFT_455711"/>
<dbReference type="SMART" id="SM00939">
    <property type="entry name" value="PepX_C"/>
    <property type="match status" value="1"/>
</dbReference>
<evidence type="ECO:0000313" key="3">
    <source>
        <dbReference type="EMBL" id="PYH93144.1"/>
    </source>
</evidence>
<feature type="domain" description="Xaa-Pro dipeptidyl-peptidase C-terminal" evidence="2">
    <location>
        <begin position="320"/>
        <end position="527"/>
    </location>
</feature>
<dbReference type="InterPro" id="IPR050585">
    <property type="entry name" value="Xaa-Pro_dipeptidyl-ppase/CocE"/>
</dbReference>
<dbReference type="SUPFAM" id="SSF53474">
    <property type="entry name" value="alpha/beta-Hydrolases"/>
    <property type="match status" value="1"/>
</dbReference>
<dbReference type="Gene3D" id="2.60.120.260">
    <property type="entry name" value="Galactose-binding domain-like"/>
    <property type="match status" value="1"/>
</dbReference>
<dbReference type="STRING" id="1448320.A0A319D7F3"/>
<keyword evidence="1 3" id="KW-0378">Hydrolase</keyword>
<dbReference type="InterPro" id="IPR029058">
    <property type="entry name" value="AB_hydrolase_fold"/>
</dbReference>
<reference evidence="3 4" key="1">
    <citation type="submission" date="2018-02" db="EMBL/GenBank/DDBJ databases">
        <title>The genomes of Aspergillus section Nigri reveals drivers in fungal speciation.</title>
        <authorList>
            <consortium name="DOE Joint Genome Institute"/>
            <person name="Vesth T.C."/>
            <person name="Nybo J."/>
            <person name="Theobald S."/>
            <person name="Brandl J."/>
            <person name="Frisvad J.C."/>
            <person name="Nielsen K.F."/>
            <person name="Lyhne E.K."/>
            <person name="Kogle M.E."/>
            <person name="Kuo A."/>
            <person name="Riley R."/>
            <person name="Clum A."/>
            <person name="Nolan M."/>
            <person name="Lipzen A."/>
            <person name="Salamov A."/>
            <person name="Henrissat B."/>
            <person name="Wiebenga A."/>
            <person name="De vries R.P."/>
            <person name="Grigoriev I.V."/>
            <person name="Mortensen U.H."/>
            <person name="Andersen M.R."/>
            <person name="Baker S.E."/>
        </authorList>
    </citation>
    <scope>NUCLEOTIDE SEQUENCE [LARGE SCALE GENOMIC DNA]</scope>
    <source>
        <strain evidence="3 4">CBS 707.79</strain>
    </source>
</reference>
<dbReference type="Pfam" id="PF02129">
    <property type="entry name" value="Peptidase_S15"/>
    <property type="match status" value="1"/>
</dbReference>
<proteinExistence type="predicted"/>
<dbReference type="PANTHER" id="PTHR43056:SF10">
    <property type="entry name" value="COCE_NOND FAMILY, PUTATIVE (AFU_ORTHOLOGUE AFUA_7G00600)-RELATED"/>
    <property type="match status" value="1"/>
</dbReference>